<proteinExistence type="predicted"/>
<dbReference type="EMBL" id="BAABRT010000031">
    <property type="protein sequence ID" value="GAA5526180.1"/>
    <property type="molecule type" value="Genomic_DNA"/>
</dbReference>
<keyword evidence="2" id="KW-1185">Reference proteome</keyword>
<gene>
    <name evidence="1" type="ORF">Maes01_02775</name>
</gene>
<reference evidence="1 2" key="1">
    <citation type="submission" date="2024-02" db="EMBL/GenBank/DDBJ databases">
        <title>Microbulbifer aestuariivivens NBRC 112533.</title>
        <authorList>
            <person name="Ichikawa N."/>
            <person name="Katano-Makiyama Y."/>
            <person name="Hidaka K."/>
        </authorList>
    </citation>
    <scope>NUCLEOTIDE SEQUENCE [LARGE SCALE GENOMIC DNA]</scope>
    <source>
        <strain evidence="1 2">NBRC 112533</strain>
    </source>
</reference>
<dbReference type="RefSeq" id="WP_345552450.1">
    <property type="nucleotide sequence ID" value="NZ_BAABRT010000031.1"/>
</dbReference>
<dbReference type="Proteomes" id="UP001408594">
    <property type="component" value="Unassembled WGS sequence"/>
</dbReference>
<evidence type="ECO:0000313" key="2">
    <source>
        <dbReference type="Proteomes" id="UP001408594"/>
    </source>
</evidence>
<accession>A0ABP9WVM6</accession>
<evidence type="ECO:0000313" key="1">
    <source>
        <dbReference type="EMBL" id="GAA5526180.1"/>
    </source>
</evidence>
<name>A0ABP9WVM6_9GAMM</name>
<sequence length="185" mass="21218">MTAKRKSATTKAEYSFICAEVKDYSVRVSGEINYEIHDRRYAHPECRVFRYETDLDLRGTISYPEDRAGDEINISIWGHNPQDGHFSATLDEFHVRDAAGLPKYRKRGDRSDPVYESPESVGFIERRRGTRIWSGAAYMPPAIVSDILTLLVGDGQAFLMINELKIGRRRAIRSITLQNRHPENE</sequence>
<protein>
    <submittedName>
        <fullName evidence="1">Uncharacterized protein</fullName>
    </submittedName>
</protein>
<organism evidence="1 2">
    <name type="scientific">Microbulbifer aestuariivivens</name>
    <dbReference type="NCBI Taxonomy" id="1908308"/>
    <lineage>
        <taxon>Bacteria</taxon>
        <taxon>Pseudomonadati</taxon>
        <taxon>Pseudomonadota</taxon>
        <taxon>Gammaproteobacteria</taxon>
        <taxon>Cellvibrionales</taxon>
        <taxon>Microbulbiferaceae</taxon>
        <taxon>Microbulbifer</taxon>
    </lineage>
</organism>
<comment type="caution">
    <text evidence="1">The sequence shown here is derived from an EMBL/GenBank/DDBJ whole genome shotgun (WGS) entry which is preliminary data.</text>
</comment>